<keyword evidence="3" id="KW-1185">Reference proteome</keyword>
<dbReference type="EnsemblPlants" id="Pp3c17_5980V3.1">
    <property type="protein sequence ID" value="Pp3c17_5980V3.1"/>
    <property type="gene ID" value="Pp3c17_5980"/>
</dbReference>
<reference evidence="1 3" key="1">
    <citation type="journal article" date="2008" name="Science">
        <title>The Physcomitrella genome reveals evolutionary insights into the conquest of land by plants.</title>
        <authorList>
            <person name="Rensing S."/>
            <person name="Lang D."/>
            <person name="Zimmer A."/>
            <person name="Terry A."/>
            <person name="Salamov A."/>
            <person name="Shapiro H."/>
            <person name="Nishiyama T."/>
            <person name="Perroud P.-F."/>
            <person name="Lindquist E."/>
            <person name="Kamisugi Y."/>
            <person name="Tanahashi T."/>
            <person name="Sakakibara K."/>
            <person name="Fujita T."/>
            <person name="Oishi K."/>
            <person name="Shin-I T."/>
            <person name="Kuroki Y."/>
            <person name="Toyoda A."/>
            <person name="Suzuki Y."/>
            <person name="Hashimoto A."/>
            <person name="Yamaguchi K."/>
            <person name="Sugano A."/>
            <person name="Kohara Y."/>
            <person name="Fujiyama A."/>
            <person name="Anterola A."/>
            <person name="Aoki S."/>
            <person name="Ashton N."/>
            <person name="Barbazuk W.B."/>
            <person name="Barker E."/>
            <person name="Bennetzen J."/>
            <person name="Bezanilla M."/>
            <person name="Blankenship R."/>
            <person name="Cho S.H."/>
            <person name="Dutcher S."/>
            <person name="Estelle M."/>
            <person name="Fawcett J.A."/>
            <person name="Gundlach H."/>
            <person name="Hanada K."/>
            <person name="Heyl A."/>
            <person name="Hicks K.A."/>
            <person name="Hugh J."/>
            <person name="Lohr M."/>
            <person name="Mayer K."/>
            <person name="Melkozernov A."/>
            <person name="Murata T."/>
            <person name="Nelson D."/>
            <person name="Pils B."/>
            <person name="Prigge M."/>
            <person name="Reiss B."/>
            <person name="Renner T."/>
            <person name="Rombauts S."/>
            <person name="Rushton P."/>
            <person name="Sanderfoot A."/>
            <person name="Schween G."/>
            <person name="Shiu S.-H."/>
            <person name="Stueber K."/>
            <person name="Theodoulou F.L."/>
            <person name="Tu H."/>
            <person name="Van de Peer Y."/>
            <person name="Verrier P.J."/>
            <person name="Waters E."/>
            <person name="Wood A."/>
            <person name="Yang L."/>
            <person name="Cove D."/>
            <person name="Cuming A."/>
            <person name="Hasebe M."/>
            <person name="Lucas S."/>
            <person name="Mishler D.B."/>
            <person name="Reski R."/>
            <person name="Grigoriev I."/>
            <person name="Quatrano R.S."/>
            <person name="Boore J.L."/>
        </authorList>
    </citation>
    <scope>NUCLEOTIDE SEQUENCE [LARGE SCALE GENOMIC DNA]</scope>
    <source>
        <strain evidence="2 3">cv. Gransden 2004</strain>
    </source>
</reference>
<protein>
    <submittedName>
        <fullName evidence="1 2">Uncharacterized protein</fullName>
    </submittedName>
</protein>
<dbReference type="InParanoid" id="A0A2K1J2V7"/>
<evidence type="ECO:0000313" key="2">
    <source>
        <dbReference type="EnsemblPlants" id="Pp3c17_5980V3.1"/>
    </source>
</evidence>
<evidence type="ECO:0000313" key="3">
    <source>
        <dbReference type="Proteomes" id="UP000006727"/>
    </source>
</evidence>
<dbReference type="AlphaFoldDB" id="A0A2K1J2V7"/>
<evidence type="ECO:0000313" key="1">
    <source>
        <dbReference type="EMBL" id="PNR35854.1"/>
    </source>
</evidence>
<accession>A0A2K1J2V7</accession>
<gene>
    <name evidence="1" type="ORF">PHYPA_021704</name>
</gene>
<sequence>MCAESLQFLQAQISSTCIKWETRESFRRCTQQSGELGWECRNPLSISVSNSSLHGSLLHKCRTALATQNFSPTLELCPQTPPARLRYLCGLPSAHKKTRKSSLLVVPVVPLNRNRAPSLLSSIRCLQLHGTRALVGHY</sequence>
<proteinExistence type="predicted"/>
<name>A0A2K1J2V7_PHYPA</name>
<reference evidence="1 3" key="2">
    <citation type="journal article" date="2018" name="Plant J.">
        <title>The Physcomitrella patens chromosome-scale assembly reveals moss genome structure and evolution.</title>
        <authorList>
            <person name="Lang D."/>
            <person name="Ullrich K.K."/>
            <person name="Murat F."/>
            <person name="Fuchs J."/>
            <person name="Jenkins J."/>
            <person name="Haas F.B."/>
            <person name="Piednoel M."/>
            <person name="Gundlach H."/>
            <person name="Van Bel M."/>
            <person name="Meyberg R."/>
            <person name="Vives C."/>
            <person name="Morata J."/>
            <person name="Symeonidi A."/>
            <person name="Hiss M."/>
            <person name="Muchero W."/>
            <person name="Kamisugi Y."/>
            <person name="Saleh O."/>
            <person name="Blanc G."/>
            <person name="Decker E.L."/>
            <person name="van Gessel N."/>
            <person name="Grimwood J."/>
            <person name="Hayes R.D."/>
            <person name="Graham S.W."/>
            <person name="Gunter L.E."/>
            <person name="McDaniel S.F."/>
            <person name="Hoernstein S.N.W."/>
            <person name="Larsson A."/>
            <person name="Li F.W."/>
            <person name="Perroud P.F."/>
            <person name="Phillips J."/>
            <person name="Ranjan P."/>
            <person name="Rokshar D.S."/>
            <person name="Rothfels C.J."/>
            <person name="Schneider L."/>
            <person name="Shu S."/>
            <person name="Stevenson D.W."/>
            <person name="Thummler F."/>
            <person name="Tillich M."/>
            <person name="Villarreal Aguilar J.C."/>
            <person name="Widiez T."/>
            <person name="Wong G.K."/>
            <person name="Wymore A."/>
            <person name="Zhang Y."/>
            <person name="Zimmer A.D."/>
            <person name="Quatrano R.S."/>
            <person name="Mayer K.F.X."/>
            <person name="Goodstein D."/>
            <person name="Casacuberta J.M."/>
            <person name="Vandepoele K."/>
            <person name="Reski R."/>
            <person name="Cuming A.C."/>
            <person name="Tuskan G.A."/>
            <person name="Maumus F."/>
            <person name="Salse J."/>
            <person name="Schmutz J."/>
            <person name="Rensing S.A."/>
        </authorList>
    </citation>
    <scope>NUCLEOTIDE SEQUENCE [LARGE SCALE GENOMIC DNA]</scope>
    <source>
        <strain evidence="2 3">cv. Gransden 2004</strain>
    </source>
</reference>
<dbReference type="Gramene" id="Pp3c17_5980V3.1">
    <property type="protein sequence ID" value="Pp3c17_5980V3.1"/>
    <property type="gene ID" value="Pp3c17_5980"/>
</dbReference>
<organism evidence="1">
    <name type="scientific">Physcomitrium patens</name>
    <name type="common">Spreading-leaved earth moss</name>
    <name type="synonym">Physcomitrella patens</name>
    <dbReference type="NCBI Taxonomy" id="3218"/>
    <lineage>
        <taxon>Eukaryota</taxon>
        <taxon>Viridiplantae</taxon>
        <taxon>Streptophyta</taxon>
        <taxon>Embryophyta</taxon>
        <taxon>Bryophyta</taxon>
        <taxon>Bryophytina</taxon>
        <taxon>Bryopsida</taxon>
        <taxon>Funariidae</taxon>
        <taxon>Funariales</taxon>
        <taxon>Funariaceae</taxon>
        <taxon>Physcomitrium</taxon>
    </lineage>
</organism>
<dbReference type="EMBL" id="ABEU02000017">
    <property type="protein sequence ID" value="PNR35854.1"/>
    <property type="molecule type" value="Genomic_DNA"/>
</dbReference>
<dbReference type="Proteomes" id="UP000006727">
    <property type="component" value="Chromosome 17"/>
</dbReference>
<reference evidence="2" key="3">
    <citation type="submission" date="2020-12" db="UniProtKB">
        <authorList>
            <consortium name="EnsemblPlants"/>
        </authorList>
    </citation>
    <scope>IDENTIFICATION</scope>
</reference>